<accession>A0A401VXE4</accession>
<dbReference type="EMBL" id="BHZD01000001">
    <property type="protein sequence ID" value="GCD41754.1"/>
    <property type="molecule type" value="Genomic_DNA"/>
</dbReference>
<dbReference type="Gene3D" id="3.40.50.150">
    <property type="entry name" value="Vaccinia Virus protein VP39"/>
    <property type="match status" value="1"/>
</dbReference>
<comment type="caution">
    <text evidence="2">The sequence shown here is derived from an EMBL/GenBank/DDBJ whole genome shotgun (WGS) entry which is preliminary data.</text>
</comment>
<dbReference type="InterPro" id="IPR029063">
    <property type="entry name" value="SAM-dependent_MTases_sf"/>
</dbReference>
<organism evidence="2 3">
    <name type="scientific">Streptomyces paromomycinus</name>
    <name type="common">Streptomyces rimosus subsp. paromomycinus</name>
    <dbReference type="NCBI Taxonomy" id="92743"/>
    <lineage>
        <taxon>Bacteria</taxon>
        <taxon>Bacillati</taxon>
        <taxon>Actinomycetota</taxon>
        <taxon>Actinomycetes</taxon>
        <taxon>Kitasatosporales</taxon>
        <taxon>Streptomycetaceae</taxon>
        <taxon>Streptomyces</taxon>
    </lineage>
</organism>
<dbReference type="Pfam" id="PF08241">
    <property type="entry name" value="Methyltransf_11"/>
    <property type="match status" value="1"/>
</dbReference>
<protein>
    <recommendedName>
        <fullName evidence="1">Methyltransferase type 11 domain-containing protein</fullName>
    </recommendedName>
</protein>
<evidence type="ECO:0000259" key="1">
    <source>
        <dbReference type="Pfam" id="PF08241"/>
    </source>
</evidence>
<name>A0A401VXE4_STREY</name>
<dbReference type="GO" id="GO:0008757">
    <property type="term" value="F:S-adenosylmethionine-dependent methyltransferase activity"/>
    <property type="evidence" value="ECO:0007669"/>
    <property type="project" value="InterPro"/>
</dbReference>
<dbReference type="InterPro" id="IPR013216">
    <property type="entry name" value="Methyltransf_11"/>
</dbReference>
<feature type="domain" description="Methyltransferase type 11" evidence="1">
    <location>
        <begin position="79"/>
        <end position="128"/>
    </location>
</feature>
<evidence type="ECO:0000313" key="3">
    <source>
        <dbReference type="Proteomes" id="UP000286746"/>
    </source>
</evidence>
<keyword evidence="3" id="KW-1185">Reference proteome</keyword>
<dbReference type="AlphaFoldDB" id="A0A401VXE4"/>
<proteinExistence type="predicted"/>
<sequence>MTHPTDAVTLPATPVSTFYGYDRGTPVDRYYIARFLAQHAHLIRGHAAEVKDDGYLRAFGTGITTTTVIDIDPANESATLHADLTVPGCLPDGTFDAIVLTHTLQLLASPETALDNCYRALASGGALLLTVPTVGRLSLSAPGSDYWRLTPPGLVRLLNTWEGEVTVTGAGNLTACLAMLLGYAAEELTPRTLDRDDPGYPLLACAVATTPC</sequence>
<evidence type="ECO:0000313" key="2">
    <source>
        <dbReference type="EMBL" id="GCD41754.1"/>
    </source>
</evidence>
<dbReference type="CDD" id="cd02440">
    <property type="entry name" value="AdoMet_MTases"/>
    <property type="match status" value="1"/>
</dbReference>
<reference evidence="2 3" key="1">
    <citation type="submission" date="2018-11" db="EMBL/GenBank/DDBJ databases">
        <title>Whole genome sequence of Streptomyces paromomycinus NBRC 15454(T).</title>
        <authorList>
            <person name="Komaki H."/>
            <person name="Tamura T."/>
        </authorList>
    </citation>
    <scope>NUCLEOTIDE SEQUENCE [LARGE SCALE GENOMIC DNA]</scope>
    <source>
        <strain evidence="2 3">NBRC 15454</strain>
    </source>
</reference>
<dbReference type="RefSeq" id="WP_170251585.1">
    <property type="nucleotide sequence ID" value="NZ_BHZD01000001.1"/>
</dbReference>
<dbReference type="Proteomes" id="UP000286746">
    <property type="component" value="Unassembled WGS sequence"/>
</dbReference>
<gene>
    <name evidence="2" type="ORF">GKJPGBOP_01411</name>
</gene>
<dbReference type="SUPFAM" id="SSF53335">
    <property type="entry name" value="S-adenosyl-L-methionine-dependent methyltransferases"/>
    <property type="match status" value="1"/>
</dbReference>